<proteinExistence type="predicted"/>
<protein>
    <submittedName>
        <fullName evidence="2">NmrA family transcriptional regulator</fullName>
    </submittedName>
</protein>
<reference evidence="2 3" key="1">
    <citation type="submission" date="2019-03" db="EMBL/GenBank/DDBJ databases">
        <title>Draft genome sequences of novel Actinobacteria.</title>
        <authorList>
            <person name="Sahin N."/>
            <person name="Ay H."/>
            <person name="Saygin H."/>
        </authorList>
    </citation>
    <scope>NUCLEOTIDE SEQUENCE [LARGE SCALE GENOMIC DNA]</scope>
    <source>
        <strain evidence="2 3">7K502</strain>
    </source>
</reference>
<dbReference type="AlphaFoldDB" id="A0A4R4ZJ25"/>
<dbReference type="RefSeq" id="WP_132479291.1">
    <property type="nucleotide sequence ID" value="NZ_SMKW01000001.1"/>
</dbReference>
<evidence type="ECO:0000313" key="3">
    <source>
        <dbReference type="Proteomes" id="UP000294947"/>
    </source>
</evidence>
<dbReference type="OrthoDB" id="3207931at2"/>
<dbReference type="Proteomes" id="UP000294947">
    <property type="component" value="Unassembled WGS sequence"/>
</dbReference>
<sequence>MTILITGATGNVGRNVLRLVAAEGEQVRALTRDPRAEFPAGVQAALGDLAAPDTLDAALRGVDRLFLFPVPQTARDVVDAAKRAGVRRIVVLSSGAVTGGFDTDFHLPVERAVQDSGLEWTHVRPGEFAMNKLALWGPSIRAEGVVRDPNPDVAWYPTHELDIAEVAAAALLSDGHAGRAYDVNGPDLLTYREQVRAIGDAIGREIRFEVIGRERARELYLAQGGFAAANADFLLGFEDYSGAAQDPAEAAEFDASAAMPTAEPVTGRARGFAEWARDHAADFRPAGW</sequence>
<dbReference type="Gene3D" id="3.90.25.10">
    <property type="entry name" value="UDP-galactose 4-epimerase, domain 1"/>
    <property type="match status" value="1"/>
</dbReference>
<feature type="domain" description="NAD(P)-binding" evidence="1">
    <location>
        <begin position="7"/>
        <end position="132"/>
    </location>
</feature>
<dbReference type="Gene3D" id="3.40.50.720">
    <property type="entry name" value="NAD(P)-binding Rossmann-like Domain"/>
    <property type="match status" value="1"/>
</dbReference>
<name>A0A4R4ZJ25_9PSEU</name>
<evidence type="ECO:0000313" key="2">
    <source>
        <dbReference type="EMBL" id="TDD56672.1"/>
    </source>
</evidence>
<evidence type="ECO:0000259" key="1">
    <source>
        <dbReference type="Pfam" id="PF13460"/>
    </source>
</evidence>
<dbReference type="InterPro" id="IPR016040">
    <property type="entry name" value="NAD(P)-bd_dom"/>
</dbReference>
<dbReference type="PANTHER" id="PTHR43162">
    <property type="match status" value="1"/>
</dbReference>
<organism evidence="2 3">
    <name type="scientific">Saccharopolyspora elongata</name>
    <dbReference type="NCBI Taxonomy" id="2530387"/>
    <lineage>
        <taxon>Bacteria</taxon>
        <taxon>Bacillati</taxon>
        <taxon>Actinomycetota</taxon>
        <taxon>Actinomycetes</taxon>
        <taxon>Pseudonocardiales</taxon>
        <taxon>Pseudonocardiaceae</taxon>
        <taxon>Saccharopolyspora</taxon>
    </lineage>
</organism>
<dbReference type="InterPro" id="IPR036291">
    <property type="entry name" value="NAD(P)-bd_dom_sf"/>
</dbReference>
<comment type="caution">
    <text evidence="2">The sequence shown here is derived from an EMBL/GenBank/DDBJ whole genome shotgun (WGS) entry which is preliminary data.</text>
</comment>
<accession>A0A4R4ZJ25</accession>
<keyword evidence="3" id="KW-1185">Reference proteome</keyword>
<dbReference type="EMBL" id="SMKW01000001">
    <property type="protein sequence ID" value="TDD56672.1"/>
    <property type="molecule type" value="Genomic_DNA"/>
</dbReference>
<dbReference type="SUPFAM" id="SSF51735">
    <property type="entry name" value="NAD(P)-binding Rossmann-fold domains"/>
    <property type="match status" value="1"/>
</dbReference>
<gene>
    <name evidence="2" type="ORF">E1288_00890</name>
</gene>
<dbReference type="InterPro" id="IPR051604">
    <property type="entry name" value="Ergot_Alk_Oxidoreductase"/>
</dbReference>
<dbReference type="Pfam" id="PF13460">
    <property type="entry name" value="NAD_binding_10"/>
    <property type="match status" value="1"/>
</dbReference>
<dbReference type="PANTHER" id="PTHR43162:SF1">
    <property type="entry name" value="PRESTALK A DIFFERENTIATION PROTEIN A"/>
    <property type="match status" value="1"/>
</dbReference>